<proteinExistence type="predicted"/>
<sequence length="319" mass="34642">MNNLLNNKGITLVELLAALALVGIIVTVAGSLVTQTYQSNSKVQNEIDLKQQTNSILTIIREQITEENMEICLVDRHTIRLDDDGQAPYLYSNLITKEQLTISELYIENLDKSSTTNAPLNIKQDTSLNGKKCITTNNYPTSIKITTMIESDTNKENKKYTTSTIITKRSEEIDIALSDGENPGEDENDDSNDGDVATNDCSKLNVKGSNTITQNSLTCLQPVSISKGSTHTIDGAVTFNERLEMKNSAKIVVLGSVTIYGELNMKKDSKLIVKGALSFASGSSFTQPAKGTICVEGAVSNPLQNENIEANQGTGNCSY</sequence>
<comment type="subcellular location">
    <subcellularLocation>
        <location evidence="1">Cell surface</location>
    </subcellularLocation>
</comment>
<dbReference type="InterPro" id="IPR012902">
    <property type="entry name" value="N_methyl_site"/>
</dbReference>
<accession>A0A838CNY3</accession>
<keyword evidence="4" id="KW-0812">Transmembrane</keyword>
<dbReference type="AlphaFoldDB" id="A0A838CNY3"/>
<dbReference type="GO" id="GO:0030420">
    <property type="term" value="P:establishment of competence for transformation"/>
    <property type="evidence" value="ECO:0007669"/>
    <property type="project" value="UniProtKB-KW"/>
</dbReference>
<organism evidence="5 6">
    <name type="scientific">Halobacillus locisalis</name>
    <dbReference type="NCBI Taxonomy" id="220753"/>
    <lineage>
        <taxon>Bacteria</taxon>
        <taxon>Bacillati</taxon>
        <taxon>Bacillota</taxon>
        <taxon>Bacilli</taxon>
        <taxon>Bacillales</taxon>
        <taxon>Bacillaceae</taxon>
        <taxon>Halobacillus</taxon>
    </lineage>
</organism>
<dbReference type="Proteomes" id="UP000571017">
    <property type="component" value="Unassembled WGS sequence"/>
</dbReference>
<feature type="region of interest" description="Disordered" evidence="3">
    <location>
        <begin position="173"/>
        <end position="198"/>
    </location>
</feature>
<evidence type="ECO:0000256" key="2">
    <source>
        <dbReference type="ARBA" id="ARBA00023287"/>
    </source>
</evidence>
<keyword evidence="6" id="KW-1185">Reference proteome</keyword>
<feature type="compositionally biased region" description="Acidic residues" evidence="3">
    <location>
        <begin position="182"/>
        <end position="193"/>
    </location>
</feature>
<evidence type="ECO:0000256" key="1">
    <source>
        <dbReference type="ARBA" id="ARBA00004241"/>
    </source>
</evidence>
<dbReference type="RefSeq" id="WP_181470499.1">
    <property type="nucleotide sequence ID" value="NZ_JACEFG010000001.1"/>
</dbReference>
<dbReference type="GO" id="GO:0009986">
    <property type="term" value="C:cell surface"/>
    <property type="evidence" value="ECO:0007669"/>
    <property type="project" value="UniProtKB-SubCell"/>
</dbReference>
<name>A0A838CNY3_9BACI</name>
<evidence type="ECO:0000313" key="6">
    <source>
        <dbReference type="Proteomes" id="UP000571017"/>
    </source>
</evidence>
<evidence type="ECO:0000313" key="5">
    <source>
        <dbReference type="EMBL" id="MBA2173435.1"/>
    </source>
</evidence>
<feature type="transmembrane region" description="Helical" evidence="4">
    <location>
        <begin position="12"/>
        <end position="33"/>
    </location>
</feature>
<evidence type="ECO:0000256" key="4">
    <source>
        <dbReference type="SAM" id="Phobius"/>
    </source>
</evidence>
<reference evidence="5 6" key="1">
    <citation type="journal article" date="2004" name="Extremophiles">
        <title>Halobacillus locisalis sp. nov., a halophilic bacterium isolated from a marine solar saltern of the Yellow Sea in Korea.</title>
        <authorList>
            <person name="Yoon J.H."/>
            <person name="Kang K.H."/>
            <person name="Oh T.K."/>
            <person name="Park Y.H."/>
        </authorList>
    </citation>
    <scope>NUCLEOTIDE SEQUENCE [LARGE SCALE GENOMIC DNA]</scope>
    <source>
        <strain evidence="5 6">KCTC 3788</strain>
    </source>
</reference>
<keyword evidence="4" id="KW-0472">Membrane</keyword>
<dbReference type="EMBL" id="JACEFG010000001">
    <property type="protein sequence ID" value="MBA2173435.1"/>
    <property type="molecule type" value="Genomic_DNA"/>
</dbReference>
<dbReference type="NCBIfam" id="TIGR02532">
    <property type="entry name" value="IV_pilin_GFxxxE"/>
    <property type="match status" value="1"/>
</dbReference>
<keyword evidence="2" id="KW-0178">Competence</keyword>
<dbReference type="Pfam" id="PF07963">
    <property type="entry name" value="N_methyl"/>
    <property type="match status" value="1"/>
</dbReference>
<dbReference type="PROSITE" id="PS00409">
    <property type="entry name" value="PROKAR_NTER_METHYL"/>
    <property type="match status" value="1"/>
</dbReference>
<gene>
    <name evidence="5" type="ORF">H0266_00830</name>
</gene>
<protein>
    <submittedName>
        <fullName evidence="5">Prepilin-type N-terminal cleavage/methylation domain-containing protein</fullName>
    </submittedName>
</protein>
<comment type="caution">
    <text evidence="5">The sequence shown here is derived from an EMBL/GenBank/DDBJ whole genome shotgun (WGS) entry which is preliminary data.</text>
</comment>
<keyword evidence="4" id="KW-1133">Transmembrane helix</keyword>
<evidence type="ECO:0000256" key="3">
    <source>
        <dbReference type="SAM" id="MobiDB-lite"/>
    </source>
</evidence>